<dbReference type="SUPFAM" id="SSF52266">
    <property type="entry name" value="SGNH hydrolase"/>
    <property type="match status" value="1"/>
</dbReference>
<keyword evidence="2" id="KW-1185">Reference proteome</keyword>
<evidence type="ECO:0000313" key="1">
    <source>
        <dbReference type="EMBL" id="QIG73849.1"/>
    </source>
</evidence>
<organism evidence="1 2">
    <name type="scientific">Rhizobium phage RHph_N34</name>
    <dbReference type="NCBI Taxonomy" id="2509586"/>
    <lineage>
        <taxon>Viruses</taxon>
        <taxon>Duplodnaviria</taxon>
        <taxon>Heunggongvirae</taxon>
        <taxon>Uroviricota</taxon>
        <taxon>Caudoviricetes</taxon>
        <taxon>Pootjesviridae</taxon>
        <taxon>Staniewskivirinae</taxon>
        <taxon>Trinifflemingvirus</taxon>
        <taxon>Trinifflemingvirus N34</taxon>
    </lineage>
</organism>
<dbReference type="InterPro" id="IPR036514">
    <property type="entry name" value="SGNH_hydro_sf"/>
</dbReference>
<dbReference type="CDD" id="cd11304">
    <property type="entry name" value="Cadherin_repeat"/>
    <property type="match status" value="1"/>
</dbReference>
<accession>A0A7S5RIV8</accession>
<dbReference type="EMBL" id="MN988534">
    <property type="protein sequence ID" value="QIG73849.1"/>
    <property type="molecule type" value="Genomic_DNA"/>
</dbReference>
<protein>
    <submittedName>
        <fullName evidence="1">Uncharacterized protein</fullName>
    </submittedName>
</protein>
<reference evidence="1 2" key="1">
    <citation type="submission" date="2020-01" db="EMBL/GenBank/DDBJ databases">
        <title>Patterns of diversity and host range of bacteriophage communities associated with bean-nodulatin bacteria.</title>
        <authorList>
            <person name="Vann Cauwenberghe J."/>
            <person name="Santamaria R.I."/>
            <person name="Bustos P."/>
            <person name="Juarez S."/>
            <person name="Gonzalez V."/>
        </authorList>
    </citation>
    <scope>NUCLEOTIDE SEQUENCE [LARGE SCALE GENOMIC DNA]</scope>
    <source>
        <strain evidence="2">RHph</strain>
    </source>
</reference>
<dbReference type="Proteomes" id="UP000646667">
    <property type="component" value="Segment"/>
</dbReference>
<dbReference type="Gene3D" id="3.40.50.1110">
    <property type="entry name" value="SGNH hydrolase"/>
    <property type="match status" value="1"/>
</dbReference>
<proteinExistence type="predicted"/>
<gene>
    <name evidence="1" type="ORF">EVC06_074</name>
</gene>
<name>A0A7S5RIV8_9CAUD</name>
<evidence type="ECO:0000313" key="2">
    <source>
        <dbReference type="Proteomes" id="UP000646667"/>
    </source>
</evidence>
<sequence>MSSKLTTITEYQEDQGPKMTKIKMSAKLGIPLNFLKLNDGRPGPDLFLSSLNIPEGTVVGNKLADIVVLNGNGNYTFTKVFDPDDKFTIVGNQLNLAAAVDFEAKSYHLVTIQADNGVGGVFSEIFQFKVGDANDITIVPSVSYVKSTAAAGDVVATPKNLNTALNETIASISPADGKYVVNSGGDKIVRGLTAVTVGNSDITITTSTGRTFTMTMIVQNGASVDPNRYMFVGQRNRWMSQYPNGIPAAVGRNYYASKLKFVNGPYQTNGFQCHYSGFACTEGGNAPQETELPVNDMVIDKVYLVLKGTRYAASFTGSAGVTITSGTKGAFCTFPTAPAMDADEEFTIITYWHVINTGKSICGYRVQKHRGEKFYGAGDLASVEALVDADGPVSPPELDVFYDTVGNQTNSQQLCYGPDIMIAKGGWDGRPVVLAVTDSIGHSRQEIASSVGSRGEYGWVGRWLDREEDGRIPYFIMGVPGAKMQNELGTNATLRWQILDDIKTMNGGTNYPFTDVLVQGGTNDNNTTLSTWKSRLTALNTAIKTRLGASFPVLFCTIPPQNSTTGQYLTQAVISVSTAVWVTNRNSLNADIRAGTGFNHNGFIDVDHYVTDYPTNPDKFKAVLDLGQKGRLISYTPGDGVSAFNYGVVNFKPNEGATLLIEYQPGLYGGRTVSSFSKRADENYDVVFTSVSSTAFQSLAKVYFQVSADGVHNMPSYIRNWTVPRIPYTDKRKFFGAV</sequence>